<feature type="compositionally biased region" description="Gly residues" evidence="1">
    <location>
        <begin position="221"/>
        <end position="234"/>
    </location>
</feature>
<keyword evidence="4" id="KW-1185">Reference proteome</keyword>
<dbReference type="NCBIfam" id="NF040941">
    <property type="entry name" value="GGGWT_bact"/>
    <property type="match status" value="1"/>
</dbReference>
<proteinExistence type="predicted"/>
<evidence type="ECO:0000313" key="4">
    <source>
        <dbReference type="Proteomes" id="UP001598112"/>
    </source>
</evidence>
<sequence>MRKYLFLSFLLSLSTLSNAQINFQNLALRKPFVNTTQVFSYSGAIQKFIVPNRVTSIQVNAIGAKGGTGARGQIGGAGANISTTLNVIPGQTIYIVVGGFPGQSATAKYGFGGNGGSGGNYGGAGGGLSGVFTSASPANANALVVAGGGGGGAGISTEFNYTGGNAGNTISGTSSNGNQPVEPAYIKNSKYQNGYAATITTPGLAGEPYDPGTKGTNGNDILGGSGGSDTGVGTWNGGGGAGGGFFGGGGGAGGGGATGGGAGGATKSSSAYSIFGTPNTTGDGSVAITCFSNSGLALNLDAGNSSSYTGSSTIWKDLTLNASDASLSSSKYYPSYEGYFSFDGTTSYGDFTANVSNATAVTVEMWANVTNVGASNMNGMMFGFNTYDVWTSDGHLGFNCGNGVLYGINTSVFSTYWGDWQHYAFVMYPGSNYTSNKIYINGVQQTLSTQIAGTGWSATNAVFGSGIGRISGCRLSDGYKINMGVANFKIYNRELTQQEINTNFTAYRYKFRAAKDGLGPASASTSAYQIKQDYPNSTDGFYWIKNANINGGSPIKIYADMTTEGGGWTLILKNSSYAGWNYANAISLNSSNPFTTNADITSTSTSNYSIVGWANYIKKSASGFQYMIDATNRKSYGGIWTANGNYSFVNTDNSQTNVTVDKKFNKWEYVANNMGLSQRMPWYSSTAGSGYGLLTICDGTGNWWGTLISTFYGYPPVPWISNAGTGGDVNEFPGIIWYWVR</sequence>
<dbReference type="RefSeq" id="WP_377978633.1">
    <property type="nucleotide sequence ID" value="NZ_JBBKXY010000002.1"/>
</dbReference>
<dbReference type="InterPro" id="IPR013320">
    <property type="entry name" value="ConA-like_dom_sf"/>
</dbReference>
<feature type="chain" id="PRO_5045498434" evidence="2">
    <location>
        <begin position="20"/>
        <end position="741"/>
    </location>
</feature>
<accession>A0ABW6D829</accession>
<organism evidence="3 4">
    <name type="scientific">Aquirufa originis</name>
    <dbReference type="NCBI Taxonomy" id="3096514"/>
    <lineage>
        <taxon>Bacteria</taxon>
        <taxon>Pseudomonadati</taxon>
        <taxon>Bacteroidota</taxon>
        <taxon>Cytophagia</taxon>
        <taxon>Cytophagales</taxon>
        <taxon>Flectobacillaceae</taxon>
        <taxon>Aquirufa</taxon>
    </lineage>
</organism>
<evidence type="ECO:0000313" key="3">
    <source>
        <dbReference type="EMBL" id="MFD3293382.1"/>
    </source>
</evidence>
<dbReference type="EMBL" id="JBBKXY010000002">
    <property type="protein sequence ID" value="MFD3293382.1"/>
    <property type="molecule type" value="Genomic_DNA"/>
</dbReference>
<reference evidence="3 4" key="1">
    <citation type="submission" date="2024-03" db="EMBL/GenBank/DDBJ databases">
        <title>Aquirufa genome sequencing.</title>
        <authorList>
            <person name="Pitt A."/>
            <person name="Hahn M.W."/>
        </authorList>
    </citation>
    <scope>NUCLEOTIDE SEQUENCE [LARGE SCALE GENOMIC DNA]</scope>
    <source>
        <strain evidence="3 4">KTFRIE-69F</strain>
    </source>
</reference>
<feature type="region of interest" description="Disordered" evidence="1">
    <location>
        <begin position="206"/>
        <end position="234"/>
    </location>
</feature>
<dbReference type="Gene3D" id="2.60.120.200">
    <property type="match status" value="1"/>
</dbReference>
<evidence type="ECO:0000256" key="2">
    <source>
        <dbReference type="SAM" id="SignalP"/>
    </source>
</evidence>
<dbReference type="Gene3D" id="3.90.215.10">
    <property type="entry name" value="Gamma Fibrinogen, chain A, domain 1"/>
    <property type="match status" value="1"/>
</dbReference>
<name>A0ABW6D829_9BACT</name>
<comment type="caution">
    <text evidence="3">The sequence shown here is derived from an EMBL/GenBank/DDBJ whole genome shotgun (WGS) entry which is preliminary data.</text>
</comment>
<dbReference type="InterPro" id="IPR036056">
    <property type="entry name" value="Fibrinogen-like_C"/>
</dbReference>
<dbReference type="SUPFAM" id="SSF49899">
    <property type="entry name" value="Concanavalin A-like lectins/glucanases"/>
    <property type="match status" value="1"/>
</dbReference>
<gene>
    <name evidence="3" type="ORF">SKC35_06765</name>
</gene>
<evidence type="ECO:0000256" key="1">
    <source>
        <dbReference type="SAM" id="MobiDB-lite"/>
    </source>
</evidence>
<keyword evidence="2" id="KW-0732">Signal</keyword>
<dbReference type="Proteomes" id="UP001598112">
    <property type="component" value="Unassembled WGS sequence"/>
</dbReference>
<dbReference type="InterPro" id="IPR014716">
    <property type="entry name" value="Fibrinogen_a/b/g_C_1"/>
</dbReference>
<feature type="signal peptide" evidence="2">
    <location>
        <begin position="1"/>
        <end position="19"/>
    </location>
</feature>
<dbReference type="SUPFAM" id="SSF56496">
    <property type="entry name" value="Fibrinogen C-terminal domain-like"/>
    <property type="match status" value="1"/>
</dbReference>
<protein>
    <submittedName>
        <fullName evidence="3">Fibrinogen-like YCDxxxxGGGW domain-containing protein</fullName>
    </submittedName>
</protein>